<dbReference type="EMBL" id="MRBO01000515">
    <property type="protein sequence ID" value="KAB2583689.1"/>
    <property type="molecule type" value="Genomic_DNA"/>
</dbReference>
<name>A0A5N5DZY2_RHOER</name>
<dbReference type="GO" id="GO:0016627">
    <property type="term" value="F:oxidoreductase activity, acting on the CH-CH group of donors"/>
    <property type="evidence" value="ECO:0007669"/>
    <property type="project" value="InterPro"/>
</dbReference>
<organism evidence="2 3">
    <name type="scientific">Rhodococcus erythropolis</name>
    <name type="common">Arthrobacter picolinophilus</name>
    <dbReference type="NCBI Taxonomy" id="1833"/>
    <lineage>
        <taxon>Bacteria</taxon>
        <taxon>Bacillati</taxon>
        <taxon>Actinomycetota</taxon>
        <taxon>Actinomycetes</taxon>
        <taxon>Mycobacteriales</taxon>
        <taxon>Nocardiaceae</taxon>
        <taxon>Rhodococcus</taxon>
        <taxon>Rhodococcus erythropolis group</taxon>
    </lineage>
</organism>
<accession>A0A5N5DZY2</accession>
<gene>
    <name evidence="2" type="ORF">BS297_19315</name>
</gene>
<dbReference type="Proteomes" id="UP000325576">
    <property type="component" value="Unassembled WGS sequence"/>
</dbReference>
<dbReference type="InterPro" id="IPR013786">
    <property type="entry name" value="AcylCoA_DH/ox_N"/>
</dbReference>
<dbReference type="SUPFAM" id="SSF56645">
    <property type="entry name" value="Acyl-CoA dehydrogenase NM domain-like"/>
    <property type="match status" value="1"/>
</dbReference>
<dbReference type="Gene3D" id="2.40.110.10">
    <property type="entry name" value="Butyryl-CoA Dehydrogenase, subunit A, domain 2"/>
    <property type="match status" value="1"/>
</dbReference>
<feature type="non-terminal residue" evidence="2">
    <location>
        <position position="180"/>
    </location>
</feature>
<reference evidence="2 3" key="1">
    <citation type="journal article" date="2017" name="Poromechanics V (2013)">
        <title>Genomic Characterization of the Arsenic-Tolerant Actinobacterium, &lt;i&gt;Rhodococcus erythropolis&lt;/i&gt; S43.</title>
        <authorList>
            <person name="Retamal-Morales G."/>
            <person name="Mehnert M."/>
            <person name="Schwabe R."/>
            <person name="Tischler D."/>
            <person name="Schloemann M."/>
            <person name="Levican G.J."/>
        </authorList>
    </citation>
    <scope>NUCLEOTIDE SEQUENCE [LARGE SCALE GENOMIC DNA]</scope>
    <source>
        <strain evidence="2 3">S43</strain>
    </source>
</reference>
<sequence length="180" mass="19502">MVNKVLSSVRDLLPKIAARAQKVDDSRKISERTIRELSEAGVFSMLAPKRYGGAESDPVHFYEVVRAISAACGSTGWVASVVGVHPWHLALFDDQAQADVWGEDQTTLISSAYAPVGRLTAVDGGYELSGQWGFSSGCDHASWALLGAMVVGMDGRPVDFMTVLVPRTDYEIRDVWDVVG</sequence>
<dbReference type="AlphaFoldDB" id="A0A5N5DZY2"/>
<dbReference type="InterPro" id="IPR037069">
    <property type="entry name" value="AcylCoA_DH/ox_N_sf"/>
</dbReference>
<evidence type="ECO:0000313" key="3">
    <source>
        <dbReference type="Proteomes" id="UP000325576"/>
    </source>
</evidence>
<dbReference type="GO" id="GO:0050660">
    <property type="term" value="F:flavin adenine dinucleotide binding"/>
    <property type="evidence" value="ECO:0007669"/>
    <property type="project" value="InterPro"/>
</dbReference>
<dbReference type="InterPro" id="IPR046373">
    <property type="entry name" value="Acyl-CoA_Oxase/DH_mid-dom_sf"/>
</dbReference>
<evidence type="ECO:0000313" key="2">
    <source>
        <dbReference type="EMBL" id="KAB2583689.1"/>
    </source>
</evidence>
<proteinExistence type="predicted"/>
<feature type="domain" description="Acyl-CoA dehydrogenase/oxidase N-terminal" evidence="1">
    <location>
        <begin position="7"/>
        <end position="97"/>
    </location>
</feature>
<dbReference type="Gene3D" id="1.10.540.10">
    <property type="entry name" value="Acyl-CoA dehydrogenase/oxidase, N-terminal domain"/>
    <property type="match status" value="1"/>
</dbReference>
<keyword evidence="2" id="KW-0560">Oxidoreductase</keyword>
<dbReference type="GO" id="GO:0004497">
    <property type="term" value="F:monooxygenase activity"/>
    <property type="evidence" value="ECO:0007669"/>
    <property type="project" value="UniProtKB-KW"/>
</dbReference>
<keyword evidence="2" id="KW-0503">Monooxygenase</keyword>
<dbReference type="Pfam" id="PF02771">
    <property type="entry name" value="Acyl-CoA_dh_N"/>
    <property type="match status" value="1"/>
</dbReference>
<comment type="caution">
    <text evidence="2">The sequence shown here is derived from an EMBL/GenBank/DDBJ whole genome shotgun (WGS) entry which is preliminary data.</text>
</comment>
<protein>
    <submittedName>
        <fullName evidence="2">Flavin-dependent monooxygenase</fullName>
    </submittedName>
</protein>
<evidence type="ECO:0000259" key="1">
    <source>
        <dbReference type="Pfam" id="PF02771"/>
    </source>
</evidence>
<dbReference type="InterPro" id="IPR009100">
    <property type="entry name" value="AcylCoA_DH/oxidase_NM_dom_sf"/>
</dbReference>